<dbReference type="EMBL" id="LGRX02013717">
    <property type="protein sequence ID" value="KAK3265763.1"/>
    <property type="molecule type" value="Genomic_DNA"/>
</dbReference>
<feature type="domain" description="SAM-dependent MTase RsmB/NOP-type" evidence="7">
    <location>
        <begin position="22"/>
        <end position="414"/>
    </location>
</feature>
<dbReference type="PRINTS" id="PR02008">
    <property type="entry name" value="RCMTFAMILY"/>
</dbReference>
<evidence type="ECO:0000256" key="1">
    <source>
        <dbReference type="ARBA" id="ARBA00022603"/>
    </source>
</evidence>
<proteinExistence type="inferred from homology"/>
<feature type="binding site" evidence="5">
    <location>
        <position position="288"/>
    </location>
    <ligand>
        <name>S-adenosyl-L-methionine</name>
        <dbReference type="ChEBI" id="CHEBI:59789"/>
    </ligand>
</feature>
<feature type="binding site" evidence="5">
    <location>
        <position position="162"/>
    </location>
    <ligand>
        <name>S-adenosyl-L-methionine</name>
        <dbReference type="ChEBI" id="CHEBI:59789"/>
    </ligand>
</feature>
<keyword evidence="9" id="KW-1185">Reference proteome</keyword>
<keyword evidence="2 5" id="KW-0808">Transferase</keyword>
<name>A0AAE0FU97_9CHLO</name>
<dbReference type="InterPro" id="IPR029063">
    <property type="entry name" value="SAM-dependent_MTases_sf"/>
</dbReference>
<dbReference type="InterPro" id="IPR023269">
    <property type="entry name" value="RCMT_subfamily_9"/>
</dbReference>
<keyword evidence="4 5" id="KW-0694">RNA-binding</keyword>
<protein>
    <recommendedName>
        <fullName evidence="7">SAM-dependent MTase RsmB/NOP-type domain-containing protein</fullName>
    </recommendedName>
</protein>
<evidence type="ECO:0000256" key="2">
    <source>
        <dbReference type="ARBA" id="ARBA00022679"/>
    </source>
</evidence>
<reference evidence="8 9" key="1">
    <citation type="journal article" date="2015" name="Genome Biol. Evol.">
        <title>Comparative Genomics of a Bacterivorous Green Alga Reveals Evolutionary Causalities and Consequences of Phago-Mixotrophic Mode of Nutrition.</title>
        <authorList>
            <person name="Burns J.A."/>
            <person name="Paasch A."/>
            <person name="Narechania A."/>
            <person name="Kim E."/>
        </authorList>
    </citation>
    <scope>NUCLEOTIDE SEQUENCE [LARGE SCALE GENOMIC DNA]</scope>
    <source>
        <strain evidence="8 9">PLY_AMNH</strain>
    </source>
</reference>
<accession>A0AAE0FU97</accession>
<keyword evidence="3 5" id="KW-0949">S-adenosyl-L-methionine</keyword>
<dbReference type="PANTHER" id="PTHR22807:SF16">
    <property type="entry name" value="SAM-DEPENDENT MTASE RSMB_NOP-TYPE DOMAIN-CONTAINING PROTEIN"/>
    <property type="match status" value="1"/>
</dbReference>
<feature type="region of interest" description="Disordered" evidence="6">
    <location>
        <begin position="222"/>
        <end position="270"/>
    </location>
</feature>
<evidence type="ECO:0000313" key="8">
    <source>
        <dbReference type="EMBL" id="KAK3265763.1"/>
    </source>
</evidence>
<dbReference type="Proteomes" id="UP001190700">
    <property type="component" value="Unassembled WGS sequence"/>
</dbReference>
<evidence type="ECO:0000256" key="6">
    <source>
        <dbReference type="SAM" id="MobiDB-lite"/>
    </source>
</evidence>
<dbReference type="PROSITE" id="PS51686">
    <property type="entry name" value="SAM_MT_RSMB_NOP"/>
    <property type="match status" value="1"/>
</dbReference>
<feature type="compositionally biased region" description="Basic and acidic residues" evidence="6">
    <location>
        <begin position="259"/>
        <end position="270"/>
    </location>
</feature>
<gene>
    <name evidence="8" type="ORF">CYMTET_25578</name>
</gene>
<dbReference type="PANTHER" id="PTHR22807">
    <property type="entry name" value="NOP2 YEAST -RELATED NOL1/NOP2/FMU SUN DOMAIN-CONTAINING"/>
    <property type="match status" value="1"/>
</dbReference>
<evidence type="ECO:0000256" key="4">
    <source>
        <dbReference type="ARBA" id="ARBA00022884"/>
    </source>
</evidence>
<dbReference type="SUPFAM" id="SSF53335">
    <property type="entry name" value="S-adenosyl-L-methionine-dependent methyltransferases"/>
    <property type="match status" value="1"/>
</dbReference>
<dbReference type="GO" id="GO:0008173">
    <property type="term" value="F:RNA methyltransferase activity"/>
    <property type="evidence" value="ECO:0007669"/>
    <property type="project" value="InterPro"/>
</dbReference>
<dbReference type="GO" id="GO:0003723">
    <property type="term" value="F:RNA binding"/>
    <property type="evidence" value="ECO:0007669"/>
    <property type="project" value="UniProtKB-UniRule"/>
</dbReference>
<feature type="active site" description="Nucleophile" evidence="5">
    <location>
        <position position="350"/>
    </location>
</feature>
<evidence type="ECO:0000256" key="5">
    <source>
        <dbReference type="PROSITE-ProRule" id="PRU01023"/>
    </source>
</evidence>
<sequence>MEGLGASTRFKEFLQDNGLDERIYTDCPDLPRYIRVNPRFADTCMSDVERELGAKLHPVSWLPGFYTVSGDVGIAGCSAYKEGRIYGIDAASGAAVAALQLSPGDHVLDLCAAPGAKMCMIADILNGAGSVTAVDIAQPRIATCRTLALKYKSPNCRLFLGDGSVFSVPPPSGSTCEVGKQRGRKKRAVAGSGSGPAPVAVTEALPEPFFCNFGGEAAPSYSESAEVAAEEGGGRQHIEINDTPTGSAAAGDHAEGEEDAPRYLRGENDRDEAKPKCGGVYYDAVLVDAECTHDGSIKHLTKYDKWGWDTFERRFLDPERIRSVTNLQRRLLRNGLARLKPGGYLVYSTCSFTRAQNEDVVCAVLQETNGAAELVPIACGEEWPGTPGFLEHTLRFDPRHSNTSGLFVARILKRSNGESTEVQAELAS</sequence>
<dbReference type="InterPro" id="IPR049560">
    <property type="entry name" value="MeTrfase_RsmB-F_NOP2_cat"/>
</dbReference>
<evidence type="ECO:0000259" key="7">
    <source>
        <dbReference type="PROSITE" id="PS51686"/>
    </source>
</evidence>
<organism evidence="8 9">
    <name type="scientific">Cymbomonas tetramitiformis</name>
    <dbReference type="NCBI Taxonomy" id="36881"/>
    <lineage>
        <taxon>Eukaryota</taxon>
        <taxon>Viridiplantae</taxon>
        <taxon>Chlorophyta</taxon>
        <taxon>Pyramimonadophyceae</taxon>
        <taxon>Pyramimonadales</taxon>
        <taxon>Pyramimonadaceae</taxon>
        <taxon>Cymbomonas</taxon>
    </lineage>
</organism>
<dbReference type="CDD" id="cd02440">
    <property type="entry name" value="AdoMet_MTases"/>
    <property type="match status" value="1"/>
</dbReference>
<evidence type="ECO:0000256" key="3">
    <source>
        <dbReference type="ARBA" id="ARBA00022691"/>
    </source>
</evidence>
<comment type="similarity">
    <text evidence="5">Belongs to the class I-like SAM-binding methyltransferase superfamily. RsmB/NOP family.</text>
</comment>
<evidence type="ECO:0000313" key="9">
    <source>
        <dbReference type="Proteomes" id="UP001190700"/>
    </source>
</evidence>
<comment type="caution">
    <text evidence="8">The sequence shown here is derived from an EMBL/GenBank/DDBJ whole genome shotgun (WGS) entry which is preliminary data.</text>
</comment>
<dbReference type="InterPro" id="IPR023267">
    <property type="entry name" value="RCMT"/>
</dbReference>
<dbReference type="Pfam" id="PF01189">
    <property type="entry name" value="Methyltr_RsmB-F"/>
    <property type="match status" value="2"/>
</dbReference>
<dbReference type="InterPro" id="IPR001678">
    <property type="entry name" value="MeTrfase_RsmB-F_NOP2_dom"/>
</dbReference>
<comment type="caution">
    <text evidence="5">Lacks conserved residue(s) required for the propagation of feature annotation.</text>
</comment>
<dbReference type="AlphaFoldDB" id="A0AAE0FU97"/>
<dbReference type="GO" id="GO:0001510">
    <property type="term" value="P:RNA methylation"/>
    <property type="evidence" value="ECO:0007669"/>
    <property type="project" value="InterPro"/>
</dbReference>
<feature type="binding site" evidence="5">
    <location>
        <position position="135"/>
    </location>
    <ligand>
        <name>S-adenosyl-L-methionine</name>
        <dbReference type="ChEBI" id="CHEBI:59789"/>
    </ligand>
</feature>
<dbReference type="Gene3D" id="3.40.50.150">
    <property type="entry name" value="Vaccinia Virus protein VP39"/>
    <property type="match status" value="1"/>
</dbReference>
<keyword evidence="1 5" id="KW-0489">Methyltransferase</keyword>
<dbReference type="PRINTS" id="PR02010">
    <property type="entry name" value="RCMT9"/>
</dbReference>